<feature type="domain" description="CheC-like protein" evidence="3">
    <location>
        <begin position="6"/>
        <end position="42"/>
    </location>
</feature>
<evidence type="ECO:0000256" key="2">
    <source>
        <dbReference type="ARBA" id="ARBA00022801"/>
    </source>
</evidence>
<keyword evidence="1" id="KW-0145">Chemotaxis</keyword>
<keyword evidence="2" id="KW-0378">Hydrolase</keyword>
<dbReference type="Pfam" id="PF04509">
    <property type="entry name" value="CheC"/>
    <property type="match status" value="2"/>
</dbReference>
<keyword evidence="5" id="KW-1185">Reference proteome</keyword>
<comment type="caution">
    <text evidence="4">The sequence shown here is derived from an EMBL/GenBank/DDBJ whole genome shotgun (WGS) entry which is preliminary data.</text>
</comment>
<dbReference type="EMBL" id="JAGVRK010000001">
    <property type="protein sequence ID" value="MBS2969006.1"/>
    <property type="molecule type" value="Genomic_DNA"/>
</dbReference>
<dbReference type="Gene3D" id="3.40.1550.10">
    <property type="entry name" value="CheC-like"/>
    <property type="match status" value="1"/>
</dbReference>
<evidence type="ECO:0000259" key="3">
    <source>
        <dbReference type="Pfam" id="PF04509"/>
    </source>
</evidence>
<evidence type="ECO:0000256" key="1">
    <source>
        <dbReference type="ARBA" id="ARBA00022500"/>
    </source>
</evidence>
<reference evidence="4 5" key="1">
    <citation type="submission" date="2021-04" db="EMBL/GenBank/DDBJ databases">
        <title>Metabacillus sp. strain KIGAM252 whole genome sequence.</title>
        <authorList>
            <person name="Seo M.-J."/>
            <person name="Cho E.-S."/>
            <person name="Hwang C.Y."/>
            <person name="Yoon D.J."/>
        </authorList>
    </citation>
    <scope>NUCLEOTIDE SEQUENCE [LARGE SCALE GENOMIC DNA]</scope>
    <source>
        <strain evidence="4 5">KIGAM252</strain>
    </source>
</reference>
<dbReference type="PANTHER" id="PTHR43693:SF1">
    <property type="entry name" value="PROTEIN PHOSPHATASE CHEZ"/>
    <property type="match status" value="1"/>
</dbReference>
<dbReference type="InterPro" id="IPR050992">
    <property type="entry name" value="CheZ_family_phosphatases"/>
</dbReference>
<dbReference type="PANTHER" id="PTHR43693">
    <property type="entry name" value="PROTEIN PHOSPHATASE CHEZ"/>
    <property type="match status" value="1"/>
</dbReference>
<evidence type="ECO:0000313" key="5">
    <source>
        <dbReference type="Proteomes" id="UP000682403"/>
    </source>
</evidence>
<dbReference type="CDD" id="cd17909">
    <property type="entry name" value="CheC_ClassI"/>
    <property type="match status" value="1"/>
</dbReference>
<feature type="domain" description="CheC-like protein" evidence="3">
    <location>
        <begin position="109"/>
        <end position="144"/>
    </location>
</feature>
<organism evidence="4 5">
    <name type="scientific">Metabacillus flavus</name>
    <dbReference type="NCBI Taxonomy" id="2823519"/>
    <lineage>
        <taxon>Bacteria</taxon>
        <taxon>Bacillati</taxon>
        <taxon>Bacillota</taxon>
        <taxon>Bacilli</taxon>
        <taxon>Bacillales</taxon>
        <taxon>Bacillaceae</taxon>
        <taxon>Metabacillus</taxon>
    </lineage>
</organism>
<dbReference type="RefSeq" id="WP_211558127.1">
    <property type="nucleotide sequence ID" value="NZ_JAGVRK010000001.1"/>
</dbReference>
<dbReference type="SUPFAM" id="SSF103039">
    <property type="entry name" value="CheC-like"/>
    <property type="match status" value="1"/>
</dbReference>
<dbReference type="InterPro" id="IPR028976">
    <property type="entry name" value="CheC-like_sf"/>
</dbReference>
<gene>
    <name evidence="4" type="ORF">J9317_09565</name>
</gene>
<name>A0ABS5LEH4_9BACI</name>
<dbReference type="Proteomes" id="UP000682403">
    <property type="component" value="Unassembled WGS sequence"/>
</dbReference>
<evidence type="ECO:0000313" key="4">
    <source>
        <dbReference type="EMBL" id="MBS2969006.1"/>
    </source>
</evidence>
<accession>A0ABS5LEH4</accession>
<sequence>MSLKFEQLDVLKEMANIGAAHSATALSLMLGRKIGMDVPDVKAVTFNELTEAMGGAEREVACIFLRVAGEISGSMYFIMEVTQAEKFVREITGHQSLNLSNPPYSEYGKSAIKELGNIVIGSYLTSLSDLTKLSFIPEVPEFSIDMFGAVISEGLIELSKAADFAVLIRTVIREEDRQERHSFQGHLFLLPDYESFDHFYRALGVSDES</sequence>
<protein>
    <submittedName>
        <fullName evidence="4">Chemotaxis protein CheC</fullName>
    </submittedName>
</protein>
<proteinExistence type="predicted"/>
<dbReference type="InterPro" id="IPR007597">
    <property type="entry name" value="CheC"/>
</dbReference>